<keyword evidence="1" id="KW-0175">Coiled coil</keyword>
<dbReference type="InterPro" id="IPR011901">
    <property type="entry name" value="Grx2"/>
</dbReference>
<dbReference type="GO" id="GO:0005829">
    <property type="term" value="C:cytosol"/>
    <property type="evidence" value="ECO:0007669"/>
    <property type="project" value="InterPro"/>
</dbReference>
<dbReference type="InterPro" id="IPR040079">
    <property type="entry name" value="Glutathione_S-Trfase"/>
</dbReference>
<gene>
    <name evidence="3" type="primary">grxB</name>
    <name evidence="3" type="ORF">HMPREF0602_0284</name>
</gene>
<evidence type="ECO:0000259" key="2">
    <source>
        <dbReference type="PROSITE" id="PS50404"/>
    </source>
</evidence>
<evidence type="ECO:0000256" key="1">
    <source>
        <dbReference type="SAM" id="Coils"/>
    </source>
</evidence>
<organism evidence="3 4">
    <name type="scientific">Neisseria meningitidis serogroup B (strain ATCC 13091 / M2091)</name>
    <dbReference type="NCBI Taxonomy" id="862513"/>
    <lineage>
        <taxon>Bacteria</taxon>
        <taxon>Pseudomonadati</taxon>
        <taxon>Pseudomonadota</taxon>
        <taxon>Betaproteobacteria</taxon>
        <taxon>Neisseriales</taxon>
        <taxon>Neisseriaceae</taxon>
        <taxon>Neisseria</taxon>
    </lineage>
</organism>
<sequence>MAHFYASNFVNRLFLQRSQLIYLRCIGGKINLFRVARGVKVAGTDRLTRNILMKLYIYDHCPFCVRARMAAGLFGADVEEAVLANDDEATPIGMIGAKQVPVLQKEDGSFMGESLDIVRHFDREDRLKDEVRPEIRAWLDKVGGYNDKLVQPRVIKIGLPEFATPEAVKYFTDKKEKSIGSFSANLNKTAQYLERINADLQELENLMDGASDGINGGIGMEDILVFPVLRNLTVVRGIAFPRKTMDYLIGMSEKSGVPLYFDRAL</sequence>
<dbReference type="SUPFAM" id="SSF52833">
    <property type="entry name" value="Thioredoxin-like"/>
    <property type="match status" value="1"/>
</dbReference>
<dbReference type="NCBIfam" id="NF007702">
    <property type="entry name" value="PRK10387.1"/>
    <property type="match status" value="1"/>
</dbReference>
<name>E0N704_NEIM3</name>
<dbReference type="Pfam" id="PF13417">
    <property type="entry name" value="GST_N_3"/>
    <property type="match status" value="1"/>
</dbReference>
<accession>E0N704</accession>
<dbReference type="Proteomes" id="UP000005526">
    <property type="component" value="Unassembled WGS sequence"/>
</dbReference>
<dbReference type="Gene3D" id="1.20.1050.10">
    <property type="match status" value="1"/>
</dbReference>
<dbReference type="SFLD" id="SFLDS00019">
    <property type="entry name" value="Glutathione_Transferase_(cytos"/>
    <property type="match status" value="1"/>
</dbReference>
<dbReference type="NCBIfam" id="TIGR02182">
    <property type="entry name" value="GRXB"/>
    <property type="match status" value="1"/>
</dbReference>
<dbReference type="PROSITE" id="PS51354">
    <property type="entry name" value="GLUTAREDOXIN_2"/>
    <property type="match status" value="1"/>
</dbReference>
<feature type="coiled-coil region" evidence="1">
    <location>
        <begin position="186"/>
        <end position="213"/>
    </location>
</feature>
<evidence type="ECO:0000313" key="3">
    <source>
        <dbReference type="EMBL" id="EFM05219.1"/>
    </source>
</evidence>
<dbReference type="AlphaFoldDB" id="E0N704"/>
<dbReference type="InterPro" id="IPR007494">
    <property type="entry name" value="Glutaredoxin2_C"/>
</dbReference>
<feature type="domain" description="GST N-terminal" evidence="2">
    <location>
        <begin position="51"/>
        <end position="129"/>
    </location>
</feature>
<dbReference type="SFLD" id="SFLDG01183">
    <property type="entry name" value="Grx2-like"/>
    <property type="match status" value="1"/>
</dbReference>
<dbReference type="CDD" id="cd03199">
    <property type="entry name" value="GST_C_GRX2"/>
    <property type="match status" value="1"/>
</dbReference>
<dbReference type="Pfam" id="PF04399">
    <property type="entry name" value="Glutaredoxin2_C"/>
    <property type="match status" value="1"/>
</dbReference>
<dbReference type="PROSITE" id="PS50404">
    <property type="entry name" value="GST_NTER"/>
    <property type="match status" value="1"/>
</dbReference>
<comment type="caution">
    <text evidence="3">The sequence shown here is derived from an EMBL/GenBank/DDBJ whole genome shotgun (WGS) entry which is preliminary data.</text>
</comment>
<protein>
    <submittedName>
        <fullName evidence="3">Glutaredoxin, GrxB family</fullName>
    </submittedName>
</protein>
<dbReference type="Gene3D" id="3.40.30.10">
    <property type="entry name" value="Glutaredoxin"/>
    <property type="match status" value="1"/>
</dbReference>
<dbReference type="SFLD" id="SFLDG01204">
    <property type="entry name" value="Grx2-like.1"/>
    <property type="match status" value="1"/>
</dbReference>
<dbReference type="InterPro" id="IPR036282">
    <property type="entry name" value="Glutathione-S-Trfase_C_sf"/>
</dbReference>
<evidence type="ECO:0000313" key="4">
    <source>
        <dbReference type="Proteomes" id="UP000005526"/>
    </source>
</evidence>
<dbReference type="InterPro" id="IPR036249">
    <property type="entry name" value="Thioredoxin-like_sf"/>
</dbReference>
<dbReference type="SUPFAM" id="SSF47616">
    <property type="entry name" value="GST C-terminal domain-like"/>
    <property type="match status" value="1"/>
</dbReference>
<dbReference type="InterPro" id="IPR004045">
    <property type="entry name" value="Glutathione_S-Trfase_N"/>
</dbReference>
<dbReference type="CDD" id="cd03037">
    <property type="entry name" value="GST_N_GRX2"/>
    <property type="match status" value="1"/>
</dbReference>
<dbReference type="HOGENOM" id="CLU_072939_0_1_4"/>
<reference evidence="3 4" key="1">
    <citation type="submission" date="2010-07" db="EMBL/GenBank/DDBJ databases">
        <authorList>
            <person name="Muzny D."/>
            <person name="Qin X."/>
            <person name="Deng J."/>
            <person name="Jiang H."/>
            <person name="Liu Y."/>
            <person name="Qu J."/>
            <person name="Song X.-Z."/>
            <person name="Zhang L."/>
            <person name="Thornton R."/>
            <person name="Coyle M."/>
            <person name="Francisco L."/>
            <person name="Jackson L."/>
            <person name="Javaid M."/>
            <person name="Korchina V."/>
            <person name="Kovar C."/>
            <person name="Mata R."/>
            <person name="Mathew T."/>
            <person name="Ngo R."/>
            <person name="Nguyen L."/>
            <person name="Nguyen N."/>
            <person name="Okwuonu G."/>
            <person name="Ongeri F."/>
            <person name="Pham C."/>
            <person name="Simmons D."/>
            <person name="Wilczek-Boney K."/>
            <person name="Hale W."/>
            <person name="Jakkamsetti A."/>
            <person name="Pham P."/>
            <person name="Ruth R."/>
            <person name="San Lucas F."/>
            <person name="Warren J."/>
            <person name="Zhang J."/>
            <person name="Zhao Z."/>
            <person name="Zhou C."/>
            <person name="Zhu D."/>
            <person name="Lee S."/>
            <person name="Bess C."/>
            <person name="Blankenburg K."/>
            <person name="Forbes L."/>
            <person name="Fu Q."/>
            <person name="Gubbala S."/>
            <person name="Hirani K."/>
            <person name="Jayaseelan J.C."/>
            <person name="Lara F."/>
            <person name="Munidasa M."/>
            <person name="Palculict T."/>
            <person name="Patil S."/>
            <person name="Pu L.-L."/>
            <person name="Saada N."/>
            <person name="Tang L."/>
            <person name="Weissenberger G."/>
            <person name="Zhu Y."/>
            <person name="Hemphill L."/>
            <person name="Shang Y."/>
            <person name="Youmans B."/>
            <person name="Ayvaz T."/>
            <person name="Ross M."/>
            <person name="Santibanez J."/>
            <person name="Aqrawi P."/>
            <person name="Gross S."/>
            <person name="Joshi V."/>
            <person name="Fowler G."/>
            <person name="Nazareth L."/>
            <person name="Reid J."/>
            <person name="Worley K."/>
            <person name="Petrosino J."/>
            <person name="Highlander S."/>
            <person name="Gibbs R."/>
        </authorList>
    </citation>
    <scope>NUCLEOTIDE SEQUENCE [LARGE SCALE GENOMIC DNA]</scope>
    <source>
        <strain evidence="3 4">ATCC 13091</strain>
    </source>
</reference>
<proteinExistence type="predicted"/>
<dbReference type="EMBL" id="AEEF01000016">
    <property type="protein sequence ID" value="EFM05219.1"/>
    <property type="molecule type" value="Genomic_DNA"/>
</dbReference>